<dbReference type="InterPro" id="IPR002083">
    <property type="entry name" value="MATH/TRAF_dom"/>
</dbReference>
<evidence type="ECO:0000313" key="3">
    <source>
        <dbReference type="Proteomes" id="UP000823775"/>
    </source>
</evidence>
<feature type="domain" description="MATH" evidence="1">
    <location>
        <begin position="203"/>
        <end position="329"/>
    </location>
</feature>
<dbReference type="Gene3D" id="2.60.210.10">
    <property type="entry name" value="Apoptosis, Tumor Necrosis Factor Receptor Associated Protein 2, Chain A"/>
    <property type="match status" value="2"/>
</dbReference>
<evidence type="ECO:0000313" key="2">
    <source>
        <dbReference type="EMBL" id="MCD7459412.1"/>
    </source>
</evidence>
<dbReference type="EMBL" id="JACEIK010000583">
    <property type="protein sequence ID" value="MCD7459412.1"/>
    <property type="molecule type" value="Genomic_DNA"/>
</dbReference>
<dbReference type="SUPFAM" id="SSF49599">
    <property type="entry name" value="TRAF domain-like"/>
    <property type="match status" value="2"/>
</dbReference>
<reference evidence="2 3" key="1">
    <citation type="journal article" date="2021" name="BMC Genomics">
        <title>Datura genome reveals duplications of psychoactive alkaloid biosynthetic genes and high mutation rate following tissue culture.</title>
        <authorList>
            <person name="Rajewski A."/>
            <person name="Carter-House D."/>
            <person name="Stajich J."/>
            <person name="Litt A."/>
        </authorList>
    </citation>
    <scope>NUCLEOTIDE SEQUENCE [LARGE SCALE GENOMIC DNA]</scope>
    <source>
        <strain evidence="2">AR-01</strain>
    </source>
</reference>
<protein>
    <recommendedName>
        <fullName evidence="1">MATH domain-containing protein</fullName>
    </recommendedName>
</protein>
<comment type="caution">
    <text evidence="2">The sequence shown here is derived from an EMBL/GenBank/DDBJ whole genome shotgun (WGS) entry which is preliminary data.</text>
</comment>
<accession>A0ABS8SKP0</accession>
<dbReference type="Pfam" id="PF22486">
    <property type="entry name" value="MATH_2"/>
    <property type="match status" value="2"/>
</dbReference>
<name>A0ABS8SKP0_DATST</name>
<dbReference type="InterPro" id="IPR008974">
    <property type="entry name" value="TRAF-like"/>
</dbReference>
<dbReference type="CDD" id="cd00121">
    <property type="entry name" value="MATH"/>
    <property type="match status" value="2"/>
</dbReference>
<dbReference type="PANTHER" id="PTHR46162">
    <property type="entry name" value="TRAF-LIKE FAMILY PROTEIN"/>
    <property type="match status" value="1"/>
</dbReference>
<evidence type="ECO:0000259" key="1">
    <source>
        <dbReference type="PROSITE" id="PS50144"/>
    </source>
</evidence>
<organism evidence="2 3">
    <name type="scientific">Datura stramonium</name>
    <name type="common">Jimsonweed</name>
    <name type="synonym">Common thornapple</name>
    <dbReference type="NCBI Taxonomy" id="4076"/>
    <lineage>
        <taxon>Eukaryota</taxon>
        <taxon>Viridiplantae</taxon>
        <taxon>Streptophyta</taxon>
        <taxon>Embryophyta</taxon>
        <taxon>Tracheophyta</taxon>
        <taxon>Spermatophyta</taxon>
        <taxon>Magnoliopsida</taxon>
        <taxon>eudicotyledons</taxon>
        <taxon>Gunneridae</taxon>
        <taxon>Pentapetalae</taxon>
        <taxon>asterids</taxon>
        <taxon>lamiids</taxon>
        <taxon>Solanales</taxon>
        <taxon>Solanaceae</taxon>
        <taxon>Solanoideae</taxon>
        <taxon>Datureae</taxon>
        <taxon>Datura</taxon>
    </lineage>
</organism>
<keyword evidence="3" id="KW-1185">Reference proteome</keyword>
<proteinExistence type="predicted"/>
<feature type="domain" description="MATH" evidence="1">
    <location>
        <begin position="51"/>
        <end position="183"/>
    </location>
</feature>
<dbReference type="Proteomes" id="UP000823775">
    <property type="component" value="Unassembled WGS sequence"/>
</dbReference>
<dbReference type="PANTHER" id="PTHR46162:SF57">
    <property type="entry name" value="MEPRIN AND TRAF HOMOLOGY DOMAIN-CONTAINING PROTEIN _ MATH DOMAIN-CONTAINING PROTEIN"/>
    <property type="match status" value="1"/>
</dbReference>
<dbReference type="SMART" id="SM00061">
    <property type="entry name" value="MATH"/>
    <property type="match status" value="2"/>
</dbReference>
<dbReference type="PROSITE" id="PS50144">
    <property type="entry name" value="MATH"/>
    <property type="match status" value="2"/>
</dbReference>
<gene>
    <name evidence="2" type="ORF">HAX54_040869</name>
</gene>
<sequence length="338" mass="38573">MTLHSPKRTANSNPLRAPECKKWVGFCITLNMGSIAAEDEEVTVEVRGASPVHYLLKIESFSLLSESGIDKFESNEFEVGGYKWKMIVYPDGNTPENGSGHISVYLAISGTSSLPAGWEVNAIFTFFLFNQLSDNYLSVRGKMRRFQSIKNVWGLSKFLSHETFENASNGYLVEDKCVFGAEIFVVQSRAIGECLSLVKSNGSFKREWKICNFPNLDEDWVSEEFNVEGHKWQLQLYPKGNGNSKGRDISVFLRFIDWKDLYHHKKVKANCSISIKDQINGECRKRSYTWWFSTTTQNYGYPGFMPLTELHDQKKGYLVNDCLVVEVELEEALVISKR</sequence>